<reference evidence="4" key="1">
    <citation type="submission" date="2020-03" db="EMBL/GenBank/DDBJ databases">
        <title>Draft sequencing of Paenibacilllus sp. S3N08.</title>
        <authorList>
            <person name="Kim D.-U."/>
        </authorList>
    </citation>
    <scope>NUCLEOTIDE SEQUENCE</scope>
    <source>
        <strain evidence="4">S3N08</strain>
    </source>
</reference>
<evidence type="ECO:0000313" key="4">
    <source>
        <dbReference type="EMBL" id="NHN28651.1"/>
    </source>
</evidence>
<name>A0ABX0IZQ9_9BACL</name>
<dbReference type="InterPro" id="IPR051911">
    <property type="entry name" value="SDR_oxidoreductase"/>
</dbReference>
<dbReference type="Pfam" id="PF00106">
    <property type="entry name" value="adh_short"/>
    <property type="match status" value="1"/>
</dbReference>
<evidence type="ECO:0000256" key="1">
    <source>
        <dbReference type="ARBA" id="ARBA00006484"/>
    </source>
</evidence>
<keyword evidence="2" id="KW-0560">Oxidoreductase</keyword>
<proteinExistence type="inferred from homology"/>
<gene>
    <name evidence="4" type="ORF">G9U52_02265</name>
</gene>
<evidence type="ECO:0000256" key="2">
    <source>
        <dbReference type="ARBA" id="ARBA00023002"/>
    </source>
</evidence>
<dbReference type="PRINTS" id="PR00080">
    <property type="entry name" value="SDRFAMILY"/>
</dbReference>
<dbReference type="InterPro" id="IPR036291">
    <property type="entry name" value="NAD(P)-bd_dom_sf"/>
</dbReference>
<keyword evidence="5" id="KW-1185">Reference proteome</keyword>
<accession>A0ABX0IZQ9</accession>
<dbReference type="PANTHER" id="PTHR43976">
    <property type="entry name" value="SHORT CHAIN DEHYDROGENASE"/>
    <property type="match status" value="1"/>
</dbReference>
<sequence>MNNSYSSTSQSLPSLPSALPTALVTGSSSGFGQLIALTLAQKGYQVIATMRDLNKQAPLINEAKKAGIDMRIESVELDVTNHKAILDVTKALIDKYGRIDVLVNNAGYAVGGFVEDVPLADWQRQMETNFMGVVAVTKAVLPYMREQGTGYIINISSISGRVGFPGYAPYVASKFAVEGFSEALRLELKPFGVQVVLVEPGAYPTNIWKKGFDTIHTSQHSPYQDKLQAILSYSRKTASQGADPQEVADAVARICAIRYPKLRYAMGNGVSLLLWAKMLLPYSFLERTMIKMLGTTKK</sequence>
<evidence type="ECO:0000256" key="3">
    <source>
        <dbReference type="RuleBase" id="RU000363"/>
    </source>
</evidence>
<dbReference type="PRINTS" id="PR00081">
    <property type="entry name" value="GDHRDH"/>
</dbReference>
<dbReference type="EMBL" id="JAAOIW010000001">
    <property type="protein sequence ID" value="NHN28651.1"/>
    <property type="molecule type" value="Genomic_DNA"/>
</dbReference>
<comment type="caution">
    <text evidence="4">The sequence shown here is derived from an EMBL/GenBank/DDBJ whole genome shotgun (WGS) entry which is preliminary data.</text>
</comment>
<dbReference type="RefSeq" id="WP_166145519.1">
    <property type="nucleotide sequence ID" value="NZ_JAAOIW010000001.1"/>
</dbReference>
<organism evidence="4 5">
    <name type="scientific">Paenibacillus agricola</name>
    <dbReference type="NCBI Taxonomy" id="2716264"/>
    <lineage>
        <taxon>Bacteria</taxon>
        <taxon>Bacillati</taxon>
        <taxon>Bacillota</taxon>
        <taxon>Bacilli</taxon>
        <taxon>Bacillales</taxon>
        <taxon>Paenibacillaceae</taxon>
        <taxon>Paenibacillus</taxon>
    </lineage>
</organism>
<protein>
    <submittedName>
        <fullName evidence="4">SDR family oxidoreductase</fullName>
    </submittedName>
</protein>
<dbReference type="Proteomes" id="UP001165962">
    <property type="component" value="Unassembled WGS sequence"/>
</dbReference>
<dbReference type="Gene3D" id="3.40.50.720">
    <property type="entry name" value="NAD(P)-binding Rossmann-like Domain"/>
    <property type="match status" value="1"/>
</dbReference>
<dbReference type="SUPFAM" id="SSF51735">
    <property type="entry name" value="NAD(P)-binding Rossmann-fold domains"/>
    <property type="match status" value="1"/>
</dbReference>
<dbReference type="InterPro" id="IPR020904">
    <property type="entry name" value="Sc_DH/Rdtase_CS"/>
</dbReference>
<dbReference type="PROSITE" id="PS00061">
    <property type="entry name" value="ADH_SHORT"/>
    <property type="match status" value="1"/>
</dbReference>
<dbReference type="NCBIfam" id="NF005372">
    <property type="entry name" value="PRK06914.1"/>
    <property type="match status" value="1"/>
</dbReference>
<dbReference type="PANTHER" id="PTHR43976:SF16">
    <property type="entry name" value="SHORT-CHAIN DEHYDROGENASE_REDUCTASE FAMILY PROTEIN"/>
    <property type="match status" value="1"/>
</dbReference>
<evidence type="ECO:0000313" key="5">
    <source>
        <dbReference type="Proteomes" id="UP001165962"/>
    </source>
</evidence>
<dbReference type="CDD" id="cd05374">
    <property type="entry name" value="17beta-HSD-like_SDR_c"/>
    <property type="match status" value="1"/>
</dbReference>
<dbReference type="InterPro" id="IPR002347">
    <property type="entry name" value="SDR_fam"/>
</dbReference>
<comment type="similarity">
    <text evidence="1 3">Belongs to the short-chain dehydrogenases/reductases (SDR) family.</text>
</comment>